<keyword evidence="2" id="KW-0378">Hydrolase</keyword>
<dbReference type="GO" id="GO:0016787">
    <property type="term" value="F:hydrolase activity"/>
    <property type="evidence" value="ECO:0007669"/>
    <property type="project" value="UniProtKB-KW"/>
</dbReference>
<comment type="caution">
    <text evidence="2">The sequence shown here is derived from an EMBL/GenBank/DDBJ whole genome shotgun (WGS) entry which is preliminary data.</text>
</comment>
<evidence type="ECO:0000313" key="2">
    <source>
        <dbReference type="EMBL" id="MFD1537266.1"/>
    </source>
</evidence>
<proteinExistence type="predicted"/>
<dbReference type="RefSeq" id="WP_372454904.1">
    <property type="nucleotide sequence ID" value="NZ_JAHKRM010000005.1"/>
</dbReference>
<reference evidence="3" key="1">
    <citation type="journal article" date="2019" name="Int. J. Syst. Evol. Microbiol.">
        <title>The Global Catalogue of Microorganisms (GCM) 10K type strain sequencing project: providing services to taxonomists for standard genome sequencing and annotation.</title>
        <authorList>
            <consortium name="The Broad Institute Genomics Platform"/>
            <consortium name="The Broad Institute Genome Sequencing Center for Infectious Disease"/>
            <person name="Wu L."/>
            <person name="Ma J."/>
        </authorList>
    </citation>
    <scope>NUCLEOTIDE SEQUENCE [LARGE SCALE GENOMIC DNA]</scope>
    <source>
        <strain evidence="3">CGMCC 1.15399</strain>
    </source>
</reference>
<evidence type="ECO:0000313" key="3">
    <source>
        <dbReference type="Proteomes" id="UP001597097"/>
    </source>
</evidence>
<gene>
    <name evidence="2" type="ORF">ACFSJ0_09490</name>
</gene>
<protein>
    <submittedName>
        <fullName evidence="2">Alpha/beta hydrolase</fullName>
    </submittedName>
</protein>
<feature type="domain" description="Peptidase S33 tripeptidyl aminopeptidase-like C-terminal" evidence="1">
    <location>
        <begin position="5"/>
        <end position="96"/>
    </location>
</feature>
<dbReference type="InterPro" id="IPR013595">
    <property type="entry name" value="Pept_S33_TAP-like_C"/>
</dbReference>
<evidence type="ECO:0000259" key="1">
    <source>
        <dbReference type="Pfam" id="PF08386"/>
    </source>
</evidence>
<name>A0ABW4G5I7_9ACTN</name>
<organism evidence="2 3">
    <name type="scientific">Nonomuraea guangzhouensis</name>
    <dbReference type="NCBI Taxonomy" id="1291555"/>
    <lineage>
        <taxon>Bacteria</taxon>
        <taxon>Bacillati</taxon>
        <taxon>Actinomycetota</taxon>
        <taxon>Actinomycetes</taxon>
        <taxon>Streptosporangiales</taxon>
        <taxon>Streptosporangiaceae</taxon>
        <taxon>Nonomuraea</taxon>
    </lineage>
</organism>
<accession>A0ABW4G5I7</accession>
<dbReference type="EMBL" id="JBHUCM010000008">
    <property type="protein sequence ID" value="MFD1537266.1"/>
    <property type="molecule type" value="Genomic_DNA"/>
</dbReference>
<keyword evidence="3" id="KW-1185">Reference proteome</keyword>
<dbReference type="Proteomes" id="UP001597097">
    <property type="component" value="Unassembled WGS sequence"/>
</dbReference>
<sequence>MKQARDGCERWPVKPTLGYPYATGVRGLAGTLTVSVTGDPITPYEGGINLAKALGGSLLTVEGERHGALLAGNACVNEAVAAYLIALRSPKEGARCKL</sequence>
<dbReference type="Pfam" id="PF08386">
    <property type="entry name" value="Abhydrolase_4"/>
    <property type="match status" value="1"/>
</dbReference>